<dbReference type="SUPFAM" id="SSF52540">
    <property type="entry name" value="P-loop containing nucleoside triphosphate hydrolases"/>
    <property type="match status" value="1"/>
</dbReference>
<dbReference type="EMBL" id="CP146016">
    <property type="protein sequence ID" value="WWQ61282.1"/>
    <property type="molecule type" value="Genomic_DNA"/>
</dbReference>
<dbReference type="AlphaFoldDB" id="A0AAX4L342"/>
<dbReference type="RefSeq" id="WP_338603363.1">
    <property type="nucleotide sequence ID" value="NZ_CP146016.1"/>
</dbReference>
<dbReference type="GeneID" id="89335937"/>
<dbReference type="InterPro" id="IPR027417">
    <property type="entry name" value="P-loop_NTPase"/>
</dbReference>
<sequence>MERLDIVSVKGGVGKSFIAYFLSKALSTNHKILLVDKDLTSTLSKIYNIKGNLLSFLLGNSFSSNYFKYVDNLTVINLGCSRKIRIVEPEKLAEAYSNFTDYDLMIVDNPPIPSDVCLDNELEAYYIYLNEKKIDYNAILVLPPNQILLEESIAFMRIFEEYMKNELTATLGCDLIRFNILSSVINMYNPRQEIDISKIVDLTDKIIKIPFKKEAIYTSLNELPMPKEINQLAEYVLSQLYRR</sequence>
<accession>A0AAX4L342</accession>
<keyword evidence="3" id="KW-1185">Reference proteome</keyword>
<dbReference type="Proteomes" id="UP001432202">
    <property type="component" value="Chromosome"/>
</dbReference>
<feature type="domain" description="CobQ/CobB/MinD/ParA nucleotide binding" evidence="1">
    <location>
        <begin position="6"/>
        <end position="194"/>
    </location>
</feature>
<evidence type="ECO:0000259" key="1">
    <source>
        <dbReference type="Pfam" id="PF01656"/>
    </source>
</evidence>
<name>A0AAX4L342_9CREN</name>
<dbReference type="InterPro" id="IPR002586">
    <property type="entry name" value="CobQ/CobB/MinD/ParA_Nub-bd_dom"/>
</dbReference>
<organism evidence="2 3">
    <name type="scientific">Sulfolobus tengchongensis</name>
    <dbReference type="NCBI Taxonomy" id="207809"/>
    <lineage>
        <taxon>Archaea</taxon>
        <taxon>Thermoproteota</taxon>
        <taxon>Thermoprotei</taxon>
        <taxon>Sulfolobales</taxon>
        <taxon>Sulfolobaceae</taxon>
        <taxon>Sulfolobus</taxon>
    </lineage>
</organism>
<reference evidence="2 3" key="1">
    <citation type="submission" date="2024-02" db="EMBL/GenBank/DDBJ databases">
        <title>STSV induces naive adaptation in Sulfolobus.</title>
        <authorList>
            <person name="Xiang X."/>
            <person name="Song M."/>
        </authorList>
    </citation>
    <scope>NUCLEOTIDE SEQUENCE [LARGE SCALE GENOMIC DNA]</scope>
    <source>
        <strain evidence="2 3">RT2</strain>
    </source>
</reference>
<evidence type="ECO:0000313" key="2">
    <source>
        <dbReference type="EMBL" id="WWQ61282.1"/>
    </source>
</evidence>
<evidence type="ECO:0000313" key="3">
    <source>
        <dbReference type="Proteomes" id="UP001432202"/>
    </source>
</evidence>
<dbReference type="Pfam" id="PF01656">
    <property type="entry name" value="CbiA"/>
    <property type="match status" value="1"/>
</dbReference>
<proteinExistence type="predicted"/>
<gene>
    <name evidence="2" type="ORF">V6M85_04175</name>
</gene>
<dbReference type="Gene3D" id="3.40.50.300">
    <property type="entry name" value="P-loop containing nucleotide triphosphate hydrolases"/>
    <property type="match status" value="1"/>
</dbReference>
<protein>
    <submittedName>
        <fullName evidence="2">ParA family protein</fullName>
    </submittedName>
</protein>